<dbReference type="Proteomes" id="UP001148838">
    <property type="component" value="Unassembled WGS sequence"/>
</dbReference>
<keyword evidence="7" id="KW-1185">Reference proteome</keyword>
<dbReference type="Pfam" id="PF00079">
    <property type="entry name" value="Serpin"/>
    <property type="match status" value="1"/>
</dbReference>
<dbReference type="PANTHER" id="PTHR11461:SF211">
    <property type="entry name" value="GH10112P-RELATED"/>
    <property type="match status" value="1"/>
</dbReference>
<dbReference type="InterPro" id="IPR023795">
    <property type="entry name" value="Serpin_CS"/>
</dbReference>
<accession>A0ABQ8TEB0</accession>
<dbReference type="InterPro" id="IPR042185">
    <property type="entry name" value="Serpin_sf_2"/>
</dbReference>
<evidence type="ECO:0000313" key="6">
    <source>
        <dbReference type="EMBL" id="KAJ4444247.1"/>
    </source>
</evidence>
<comment type="caution">
    <text evidence="6">The sequence shown here is derived from an EMBL/GenBank/DDBJ whole genome shotgun (WGS) entry which is preliminary data.</text>
</comment>
<feature type="domain" description="Serpin" evidence="5">
    <location>
        <begin position="1"/>
        <end position="219"/>
    </location>
</feature>
<organism evidence="6 7">
    <name type="scientific">Periplaneta americana</name>
    <name type="common">American cockroach</name>
    <name type="synonym">Blatta americana</name>
    <dbReference type="NCBI Taxonomy" id="6978"/>
    <lineage>
        <taxon>Eukaryota</taxon>
        <taxon>Metazoa</taxon>
        <taxon>Ecdysozoa</taxon>
        <taxon>Arthropoda</taxon>
        <taxon>Hexapoda</taxon>
        <taxon>Insecta</taxon>
        <taxon>Pterygota</taxon>
        <taxon>Neoptera</taxon>
        <taxon>Polyneoptera</taxon>
        <taxon>Dictyoptera</taxon>
        <taxon>Blattodea</taxon>
        <taxon>Blattoidea</taxon>
        <taxon>Blattidae</taxon>
        <taxon>Blattinae</taxon>
        <taxon>Periplaneta</taxon>
    </lineage>
</organism>
<dbReference type="Gene3D" id="3.30.497.10">
    <property type="entry name" value="Antithrombin, subunit I, domain 2"/>
    <property type="match status" value="1"/>
</dbReference>
<evidence type="ECO:0000259" key="5">
    <source>
        <dbReference type="SMART" id="SM00093"/>
    </source>
</evidence>
<dbReference type="InterPro" id="IPR023796">
    <property type="entry name" value="Serpin_dom"/>
</dbReference>
<dbReference type="InterPro" id="IPR036186">
    <property type="entry name" value="Serpin_sf"/>
</dbReference>
<keyword evidence="3" id="KW-0722">Serine protease inhibitor</keyword>
<dbReference type="PROSITE" id="PS00284">
    <property type="entry name" value="SERPIN"/>
    <property type="match status" value="1"/>
</dbReference>
<sequence length="222" mass="24689">MLLANAIYFKGIWATPFKMEDTEDGIFHPSPSETIMVPTMHHLSYMKAAEDPYLSCKWVELPFDGKQFSMILMLPGNGLDTNTLAERMSSSNGLHSIFKNGRRRNVRLGLPKFKLSSEMKLGPALMKLGVQDVFSERDSDLRGISNMPLFVSHALHKSEISIDERGGSAASATAVVMKMRSAFAPAMDVMDVIFNRPFLVYIIDIVNKVPLFAGRVSDPSKT</sequence>
<evidence type="ECO:0000256" key="3">
    <source>
        <dbReference type="ARBA" id="ARBA00022900"/>
    </source>
</evidence>
<dbReference type="InterPro" id="IPR000215">
    <property type="entry name" value="Serpin_fam"/>
</dbReference>
<dbReference type="SUPFAM" id="SSF56574">
    <property type="entry name" value="Serpins"/>
    <property type="match status" value="1"/>
</dbReference>
<comment type="similarity">
    <text evidence="1 4">Belongs to the serpin family.</text>
</comment>
<evidence type="ECO:0000256" key="1">
    <source>
        <dbReference type="ARBA" id="ARBA00009500"/>
    </source>
</evidence>
<dbReference type="PANTHER" id="PTHR11461">
    <property type="entry name" value="SERINE PROTEASE INHIBITOR, SERPIN"/>
    <property type="match status" value="1"/>
</dbReference>
<evidence type="ECO:0000256" key="4">
    <source>
        <dbReference type="RuleBase" id="RU000411"/>
    </source>
</evidence>
<evidence type="ECO:0000256" key="2">
    <source>
        <dbReference type="ARBA" id="ARBA00022690"/>
    </source>
</evidence>
<keyword evidence="2" id="KW-0646">Protease inhibitor</keyword>
<dbReference type="CDD" id="cd00172">
    <property type="entry name" value="serpin"/>
    <property type="match status" value="1"/>
</dbReference>
<dbReference type="InterPro" id="IPR042178">
    <property type="entry name" value="Serpin_sf_1"/>
</dbReference>
<evidence type="ECO:0000313" key="7">
    <source>
        <dbReference type="Proteomes" id="UP001148838"/>
    </source>
</evidence>
<protein>
    <recommendedName>
        <fullName evidence="5">Serpin domain-containing protein</fullName>
    </recommendedName>
</protein>
<gene>
    <name evidence="6" type="ORF">ANN_06038</name>
</gene>
<dbReference type="EMBL" id="JAJSOF020000011">
    <property type="protein sequence ID" value="KAJ4444247.1"/>
    <property type="molecule type" value="Genomic_DNA"/>
</dbReference>
<proteinExistence type="inferred from homology"/>
<name>A0ABQ8TEB0_PERAM</name>
<reference evidence="6 7" key="1">
    <citation type="journal article" date="2022" name="Allergy">
        <title>Genome assembly and annotation of Periplaneta americana reveal a comprehensive cockroach allergen profile.</title>
        <authorList>
            <person name="Wang L."/>
            <person name="Xiong Q."/>
            <person name="Saelim N."/>
            <person name="Wang L."/>
            <person name="Nong W."/>
            <person name="Wan A.T."/>
            <person name="Shi M."/>
            <person name="Liu X."/>
            <person name="Cao Q."/>
            <person name="Hui J.H.L."/>
            <person name="Sookrung N."/>
            <person name="Leung T.F."/>
            <person name="Tungtrongchitr A."/>
            <person name="Tsui S.K.W."/>
        </authorList>
    </citation>
    <scope>NUCLEOTIDE SEQUENCE [LARGE SCALE GENOMIC DNA]</scope>
    <source>
        <strain evidence="6">PWHHKU_190912</strain>
    </source>
</reference>
<dbReference type="Gene3D" id="2.30.39.10">
    <property type="entry name" value="Alpha-1-antitrypsin, domain 1"/>
    <property type="match status" value="1"/>
</dbReference>
<dbReference type="SMART" id="SM00093">
    <property type="entry name" value="SERPIN"/>
    <property type="match status" value="1"/>
</dbReference>